<protein>
    <submittedName>
        <fullName evidence="2">Uncharacterized protein</fullName>
    </submittedName>
</protein>
<dbReference type="EMBL" id="MZ089781">
    <property type="protein sequence ID" value="QXN75177.1"/>
    <property type="molecule type" value="Genomic_DNA"/>
</dbReference>
<name>A0A8F5RC22_9VIRU</name>
<proteinExistence type="predicted"/>
<evidence type="ECO:0000313" key="2">
    <source>
        <dbReference type="EMBL" id="QXN75177.1"/>
    </source>
</evidence>
<feature type="region of interest" description="Disordered" evidence="1">
    <location>
        <begin position="75"/>
        <end position="100"/>
    </location>
</feature>
<evidence type="ECO:0000256" key="1">
    <source>
        <dbReference type="SAM" id="MobiDB-lite"/>
    </source>
</evidence>
<organism evidence="2">
    <name type="scientific">Microvirus mar35</name>
    <dbReference type="NCBI Taxonomy" id="2851169"/>
    <lineage>
        <taxon>Viruses</taxon>
        <taxon>Monodnaviria</taxon>
        <taxon>Sangervirae</taxon>
        <taxon>Phixviricota</taxon>
        <taxon>Malgrandaviricetes</taxon>
        <taxon>Petitvirales</taxon>
        <taxon>Microviridae</taxon>
    </lineage>
</organism>
<accession>A0A8F5RC22</accession>
<reference evidence="2" key="1">
    <citation type="submission" date="2021-04" db="EMBL/GenBank/DDBJ databases">
        <title>Genomes of microviruses identified in yellow-bellied marmot fecal samples.</title>
        <authorList>
            <person name="Varsani A."/>
            <person name="Kraberger S."/>
            <person name="Chatterjee A."/>
            <person name="Richet C."/>
            <person name="Fontenele R.S."/>
            <person name="Schmidlin K."/>
            <person name="Blumstein D.T."/>
        </authorList>
    </citation>
    <scope>NUCLEOTIDE SEQUENCE</scope>
    <source>
        <strain evidence="2">Mar35</strain>
    </source>
</reference>
<feature type="compositionally biased region" description="Polar residues" evidence="1">
    <location>
        <begin position="77"/>
        <end position="100"/>
    </location>
</feature>
<sequence length="100" mass="11072">MHLKVRRSSAPTNMYSRLFLTNSLENSPPASLRCSRTPTCTTRSSTLIRRPLFISYEAKKAPRIGVFSNAALRGVSDASSPNSFKSLRGTSQRPLKSLKN</sequence>